<feature type="compositionally biased region" description="Low complexity" evidence="6">
    <location>
        <begin position="284"/>
        <end position="297"/>
    </location>
</feature>
<dbReference type="InterPro" id="IPR005158">
    <property type="entry name" value="BTAD"/>
</dbReference>
<keyword evidence="9" id="KW-1185">Reference proteome</keyword>
<dbReference type="SUPFAM" id="SSF46894">
    <property type="entry name" value="C-terminal effector domain of the bipartite response regulators"/>
    <property type="match status" value="1"/>
</dbReference>
<evidence type="ECO:0000256" key="5">
    <source>
        <dbReference type="PROSITE-ProRule" id="PRU01091"/>
    </source>
</evidence>
<sequence>MAGTGRRVAVLGPLEVRRDDGTPVDLGAPKPRMLLAALALSPGRAVSVDALLDLVWGGSPTPGALSTLHAYVSGLRKTLEPDRARRTSSALLVTQAPGYALRVAVTDVDAGHFAAEVTAWHRRLAGTLLGPEDADASTLAEGVAALDEALGLWRGEAYVELGDLPAAVAERGHLEELRLVALEDRAWARLAQGDHATVAAELEPLTALHPLRERLWALRSLSLVRSGRQAEALDVLRSVREVLADELGLDPGVELQDLQERILRQDPALAWRPPASPSRPAPARPAVVPPAEAEAPAHGWPLLGRDREVEVLGASLARAVRGRTELVVVTGPPGMGKSRLCSDLLERARERGARTVVGRCSQDDGAPPLYPWRAVLADLGAGLGEVEGEVREGNEFRTWEQITGRVRAAAAQQPLVLVLDDLHWADTATLRALRLLVETSTDDALLLVLTWRDRPEPSGALADLSDALARRHAERLHLAGLDASSVAGLVGALTDRRPTEHDSAALLERTDGNPFFLVEYARLVGRGDDLTEVLRREPPTVVQDVVGRRVARLPDDTQRAVGIAAVLGRRFDLDLLATTSEADEDDVLDLLDPALATGLVREDGVDRFAFDHALVRDTLLARLPVSRRARLHARAARALQGGEGRETEVARHWLAAGPTHAAEAWRAAEAAAQVSLASYAHDEAVDLLRQALESLESDPTATDRDRWRLLTSLAVAHRWGGRWTDLTETAARAIEVATRLDDPVALAGSSTLTLTGAHWQSARHGGENTEIVAALRRSLDLLPPQDSALRCRCLVSLAHELYYVSGPDERRALCDDAVAMARRLGDQQVLFDACLGSAMSLWFPGTEHERLSLTQEAVALAQALDDLPAEVTARTQVANVQAALGRPELMWQEYALARPAAERLRMDYAILVLDSMVVAWLVMAERDDEADRVMAHCHQALARVNLHQAADALAGLVAVATMWRGAPITQEILDVALDGPMPTNSMLAWLLVRTGDEAAGIEFLREHPAQLNHQDWFSNLAWALAGAMAAYAGDAELGSRAYALLAPYAGMSAVAGSGVASGPVDAYLALAAVAAGERETATRHADDAERLGREWGLPRYSRWLAETRERFSI</sequence>
<dbReference type="InterPro" id="IPR016032">
    <property type="entry name" value="Sig_transdc_resp-reg_C-effctor"/>
</dbReference>
<comment type="similarity">
    <text evidence="1">Belongs to the AfsR/DnrI/RedD regulatory family.</text>
</comment>
<gene>
    <name evidence="8" type="ORF">J2S63_001206</name>
</gene>
<evidence type="ECO:0000256" key="6">
    <source>
        <dbReference type="SAM" id="MobiDB-lite"/>
    </source>
</evidence>
<dbReference type="InterPro" id="IPR051677">
    <property type="entry name" value="AfsR-DnrI-RedD_regulator"/>
</dbReference>
<dbReference type="Gene3D" id="3.40.50.300">
    <property type="entry name" value="P-loop containing nucleotide triphosphate hydrolases"/>
    <property type="match status" value="1"/>
</dbReference>
<evidence type="ECO:0000313" key="8">
    <source>
        <dbReference type="EMBL" id="MDR7361653.1"/>
    </source>
</evidence>
<dbReference type="Pfam" id="PF00486">
    <property type="entry name" value="Trans_reg_C"/>
    <property type="match status" value="1"/>
</dbReference>
<dbReference type="Pfam" id="PF13191">
    <property type="entry name" value="AAA_16"/>
    <property type="match status" value="1"/>
</dbReference>
<dbReference type="GO" id="GO:0003677">
    <property type="term" value="F:DNA binding"/>
    <property type="evidence" value="ECO:0007669"/>
    <property type="project" value="UniProtKB-KW"/>
</dbReference>
<evidence type="ECO:0000256" key="3">
    <source>
        <dbReference type="ARBA" id="ARBA00023125"/>
    </source>
</evidence>
<feature type="DNA-binding region" description="OmpR/PhoB-type" evidence="5">
    <location>
        <begin position="1"/>
        <end position="103"/>
    </location>
</feature>
<dbReference type="CDD" id="cd15831">
    <property type="entry name" value="BTAD"/>
    <property type="match status" value="1"/>
</dbReference>
<dbReference type="SUPFAM" id="SSF52540">
    <property type="entry name" value="P-loop containing nucleoside triphosphate hydrolases"/>
    <property type="match status" value="1"/>
</dbReference>
<feature type="compositionally biased region" description="Pro residues" evidence="6">
    <location>
        <begin position="274"/>
        <end position="283"/>
    </location>
</feature>
<dbReference type="SMART" id="SM00862">
    <property type="entry name" value="Trans_reg_C"/>
    <property type="match status" value="1"/>
</dbReference>
<evidence type="ECO:0000259" key="7">
    <source>
        <dbReference type="PROSITE" id="PS51755"/>
    </source>
</evidence>
<reference evidence="8 9" key="1">
    <citation type="submission" date="2023-07" db="EMBL/GenBank/DDBJ databases">
        <title>Sequencing the genomes of 1000 actinobacteria strains.</title>
        <authorList>
            <person name="Klenk H.-P."/>
        </authorList>
    </citation>
    <scope>NUCLEOTIDE SEQUENCE [LARGE SCALE GENOMIC DNA]</scope>
    <source>
        <strain evidence="8 9">DSM 19426</strain>
    </source>
</reference>
<dbReference type="Proteomes" id="UP001183648">
    <property type="component" value="Unassembled WGS sequence"/>
</dbReference>
<dbReference type="SUPFAM" id="SSF48452">
    <property type="entry name" value="TPR-like"/>
    <property type="match status" value="1"/>
</dbReference>
<dbReference type="PROSITE" id="PS51755">
    <property type="entry name" value="OMPR_PHOB"/>
    <property type="match status" value="1"/>
</dbReference>
<feature type="domain" description="OmpR/PhoB-type" evidence="7">
    <location>
        <begin position="1"/>
        <end position="103"/>
    </location>
</feature>
<dbReference type="InterPro" id="IPR041664">
    <property type="entry name" value="AAA_16"/>
</dbReference>
<comment type="caution">
    <text evidence="8">The sequence shown here is derived from an EMBL/GenBank/DDBJ whole genome shotgun (WGS) entry which is preliminary data.</text>
</comment>
<evidence type="ECO:0000256" key="1">
    <source>
        <dbReference type="ARBA" id="ARBA00005820"/>
    </source>
</evidence>
<dbReference type="InterPro" id="IPR036388">
    <property type="entry name" value="WH-like_DNA-bd_sf"/>
</dbReference>
<dbReference type="EMBL" id="JAVDYG010000001">
    <property type="protein sequence ID" value="MDR7361653.1"/>
    <property type="molecule type" value="Genomic_DNA"/>
</dbReference>
<evidence type="ECO:0000256" key="4">
    <source>
        <dbReference type="ARBA" id="ARBA00023163"/>
    </source>
</evidence>
<dbReference type="InterPro" id="IPR001867">
    <property type="entry name" value="OmpR/PhoB-type_DNA-bd"/>
</dbReference>
<keyword evidence="3 5" id="KW-0238">DNA-binding</keyword>
<dbReference type="InterPro" id="IPR027417">
    <property type="entry name" value="P-loop_NTPase"/>
</dbReference>
<organism evidence="8 9">
    <name type="scientific">Nocardioides marmoribigeumensis</name>
    <dbReference type="NCBI Taxonomy" id="433649"/>
    <lineage>
        <taxon>Bacteria</taxon>
        <taxon>Bacillati</taxon>
        <taxon>Actinomycetota</taxon>
        <taxon>Actinomycetes</taxon>
        <taxon>Propionibacteriales</taxon>
        <taxon>Nocardioidaceae</taxon>
        <taxon>Nocardioides</taxon>
    </lineage>
</organism>
<dbReference type="PANTHER" id="PTHR35807:SF1">
    <property type="entry name" value="TRANSCRIPTIONAL REGULATOR REDD"/>
    <property type="match status" value="1"/>
</dbReference>
<accession>A0ABU2BSP4</accession>
<keyword evidence="4" id="KW-0804">Transcription</keyword>
<name>A0ABU2BSP4_9ACTN</name>
<dbReference type="RefSeq" id="WP_310299923.1">
    <property type="nucleotide sequence ID" value="NZ_BAAAPS010000001.1"/>
</dbReference>
<dbReference type="InterPro" id="IPR011990">
    <property type="entry name" value="TPR-like_helical_dom_sf"/>
</dbReference>
<evidence type="ECO:0000313" key="9">
    <source>
        <dbReference type="Proteomes" id="UP001183648"/>
    </source>
</evidence>
<dbReference type="Pfam" id="PF03704">
    <property type="entry name" value="BTAD"/>
    <property type="match status" value="1"/>
</dbReference>
<protein>
    <submittedName>
        <fullName evidence="8">DNA-binding SARP family transcriptional activator</fullName>
    </submittedName>
</protein>
<dbReference type="Gene3D" id="1.10.10.10">
    <property type="entry name" value="Winged helix-like DNA-binding domain superfamily/Winged helix DNA-binding domain"/>
    <property type="match status" value="1"/>
</dbReference>
<dbReference type="Gene3D" id="1.25.40.10">
    <property type="entry name" value="Tetratricopeptide repeat domain"/>
    <property type="match status" value="2"/>
</dbReference>
<feature type="region of interest" description="Disordered" evidence="6">
    <location>
        <begin position="270"/>
        <end position="298"/>
    </location>
</feature>
<dbReference type="SMART" id="SM01043">
    <property type="entry name" value="BTAD"/>
    <property type="match status" value="1"/>
</dbReference>
<keyword evidence="2" id="KW-0805">Transcription regulation</keyword>
<proteinExistence type="inferred from homology"/>
<evidence type="ECO:0000256" key="2">
    <source>
        <dbReference type="ARBA" id="ARBA00023015"/>
    </source>
</evidence>
<dbReference type="PANTHER" id="PTHR35807">
    <property type="entry name" value="TRANSCRIPTIONAL REGULATOR REDD-RELATED"/>
    <property type="match status" value="1"/>
</dbReference>